<evidence type="ECO:0000313" key="6">
    <source>
        <dbReference type="EMBL" id="RDY24547.1"/>
    </source>
</evidence>
<comment type="subcellular location">
    <subcellularLocation>
        <location evidence="2">Bacterial flagellum basal body</location>
    </subcellularLocation>
</comment>
<comment type="caution">
    <text evidence="6">The sequence shown here is derived from an EMBL/GenBank/DDBJ whole genome shotgun (WGS) entry which is preliminary data.</text>
</comment>
<keyword evidence="2" id="KW-0975">Bacterial flagellum</keyword>
<accession>A0A371IVN2</accession>
<evidence type="ECO:0000259" key="3">
    <source>
        <dbReference type="Pfam" id="PF00460"/>
    </source>
</evidence>
<feature type="domain" description="Flagellar basal-body/hook protein C-terminal" evidence="4">
    <location>
        <begin position="206"/>
        <end position="250"/>
    </location>
</feature>
<evidence type="ECO:0000313" key="7">
    <source>
        <dbReference type="Proteomes" id="UP000243494"/>
    </source>
</evidence>
<dbReference type="InterPro" id="IPR037925">
    <property type="entry name" value="FlgE/F/G-like"/>
</dbReference>
<organism evidence="6 7">
    <name type="scientific">Romboutsia maritimum</name>
    <dbReference type="NCBI Taxonomy" id="2020948"/>
    <lineage>
        <taxon>Bacteria</taxon>
        <taxon>Bacillati</taxon>
        <taxon>Bacillota</taxon>
        <taxon>Clostridia</taxon>
        <taxon>Peptostreptococcales</taxon>
        <taxon>Peptostreptococcaceae</taxon>
        <taxon>Romboutsia</taxon>
    </lineage>
</organism>
<dbReference type="OrthoDB" id="9804559at2"/>
<reference evidence="6 7" key="1">
    <citation type="journal article" date="2017" name="Genome Announc.">
        <title>Draft Genome Sequence of Romboutsia maritimum sp. nov. Strain CCRI-22766(T), Isolated from Coastal Estuarine Mud.</title>
        <authorList>
            <person name="Maheux A.F."/>
            <person name="Boudreau D.K."/>
            <person name="Berube E."/>
            <person name="Boissinot M."/>
            <person name="Raymond F."/>
            <person name="Brodeur S."/>
            <person name="Corbeil J."/>
            <person name="Brightwell G."/>
            <person name="Broda D."/>
            <person name="Omar R.F."/>
            <person name="Bergeron M.G."/>
        </authorList>
    </citation>
    <scope>NUCLEOTIDE SEQUENCE [LARGE SCALE GENOMIC DNA]</scope>
    <source>
        <strain evidence="6 7">CCRI-22766</strain>
    </source>
</reference>
<dbReference type="PANTHER" id="PTHR30435:SF19">
    <property type="entry name" value="FLAGELLAR BASAL-BODY ROD PROTEIN FLGG"/>
    <property type="match status" value="1"/>
</dbReference>
<dbReference type="Pfam" id="PF06429">
    <property type="entry name" value="Flg_bbr_C"/>
    <property type="match status" value="1"/>
</dbReference>
<evidence type="ECO:0000259" key="5">
    <source>
        <dbReference type="Pfam" id="PF22692"/>
    </source>
</evidence>
<gene>
    <name evidence="6" type="ORF">CHF27_002590</name>
</gene>
<evidence type="ECO:0000256" key="1">
    <source>
        <dbReference type="ARBA" id="ARBA00009677"/>
    </source>
</evidence>
<proteinExistence type="inferred from homology"/>
<dbReference type="Pfam" id="PF00460">
    <property type="entry name" value="Flg_bb_rod"/>
    <property type="match status" value="1"/>
</dbReference>
<dbReference type="InterPro" id="IPR001444">
    <property type="entry name" value="Flag_bb_rod_N"/>
</dbReference>
<keyword evidence="7" id="KW-1185">Reference proteome</keyword>
<dbReference type="NCBIfam" id="TIGR03506">
    <property type="entry name" value="FlgEFG_subfam"/>
    <property type="match status" value="1"/>
</dbReference>
<sequence length="253" mass="27825">MYNILSNSKSGMIASQNKVDIISSNVVNANTTGYKKLEIGFLDLYTETLDRKSYPVNSKTANTGTGVKTSDALRNFSQGSLKNTGIKTNMAIDGEGFFRVTKSDGSYAYTRNGEFNVDALGKLVDDSGNVLDIKFENKTGYNNIDLQNGDLSINKLGEVFVNRKKVGNIELYSAIGDNDFLPAGDSLFVPSNENNVITVNKSNIIQGHIEMSNVEMQQEMTDLILAQRALQFNSKGIQAVDDMWSMVNNLQSR</sequence>
<dbReference type="RefSeq" id="WP_095405933.1">
    <property type="nucleotide sequence ID" value="NZ_NOJZ02000002.1"/>
</dbReference>
<keyword evidence="6" id="KW-0282">Flagellum</keyword>
<keyword evidence="6" id="KW-0966">Cell projection</keyword>
<dbReference type="Proteomes" id="UP000243494">
    <property type="component" value="Unassembled WGS sequence"/>
</dbReference>
<dbReference type="PANTHER" id="PTHR30435">
    <property type="entry name" value="FLAGELLAR PROTEIN"/>
    <property type="match status" value="1"/>
</dbReference>
<dbReference type="GO" id="GO:0071978">
    <property type="term" value="P:bacterial-type flagellum-dependent swarming motility"/>
    <property type="evidence" value="ECO:0007669"/>
    <property type="project" value="TreeGrafter"/>
</dbReference>
<evidence type="ECO:0000256" key="2">
    <source>
        <dbReference type="RuleBase" id="RU362116"/>
    </source>
</evidence>
<protein>
    <submittedName>
        <fullName evidence="6">Flagellar basal body rod protein FlgG</fullName>
    </submittedName>
</protein>
<keyword evidence="6" id="KW-0969">Cilium</keyword>
<dbReference type="InterPro" id="IPR010930">
    <property type="entry name" value="Flg_bb/hook_C_dom"/>
</dbReference>
<dbReference type="EMBL" id="NOJZ02000002">
    <property type="protein sequence ID" value="RDY24547.1"/>
    <property type="molecule type" value="Genomic_DNA"/>
</dbReference>
<name>A0A371IVN2_9FIRM</name>
<feature type="domain" description="Flagellar basal body rod protein N-terminal" evidence="3">
    <location>
        <begin position="7"/>
        <end position="35"/>
    </location>
</feature>
<dbReference type="InterPro" id="IPR020013">
    <property type="entry name" value="Flagellar_FlgE/F/G"/>
</dbReference>
<comment type="similarity">
    <text evidence="1 2">Belongs to the flagella basal body rod proteins family.</text>
</comment>
<dbReference type="InterPro" id="IPR053967">
    <property type="entry name" value="LlgE_F_G-like_D1"/>
</dbReference>
<dbReference type="GO" id="GO:0009425">
    <property type="term" value="C:bacterial-type flagellum basal body"/>
    <property type="evidence" value="ECO:0007669"/>
    <property type="project" value="UniProtKB-SubCell"/>
</dbReference>
<evidence type="ECO:0000259" key="4">
    <source>
        <dbReference type="Pfam" id="PF06429"/>
    </source>
</evidence>
<dbReference type="AlphaFoldDB" id="A0A371IVN2"/>
<dbReference type="SUPFAM" id="SSF117143">
    <property type="entry name" value="Flagellar hook protein flgE"/>
    <property type="match status" value="1"/>
</dbReference>
<dbReference type="Pfam" id="PF22692">
    <property type="entry name" value="LlgE_F_G_D1"/>
    <property type="match status" value="1"/>
</dbReference>
<feature type="domain" description="Flagellar hook protein FlgE/F/G-like D1" evidence="5">
    <location>
        <begin position="91"/>
        <end position="160"/>
    </location>
</feature>